<feature type="region of interest" description="Disordered" evidence="1">
    <location>
        <begin position="223"/>
        <end position="242"/>
    </location>
</feature>
<protein>
    <submittedName>
        <fullName evidence="2">Uncharacterized protein</fullName>
    </submittedName>
</protein>
<gene>
    <name evidence="2" type="ORF">BJ212DRAFT_1298382</name>
</gene>
<evidence type="ECO:0000313" key="3">
    <source>
        <dbReference type="Proteomes" id="UP000807769"/>
    </source>
</evidence>
<dbReference type="Proteomes" id="UP000807769">
    <property type="component" value="Unassembled WGS sequence"/>
</dbReference>
<sequence>MPLEGAGMMTKDRSLPRTSVGDSAFYVEGFCISGVKGLAKTHIQDLLALKKKYQVLIMQKCSPFKVLRMYYQNFNRNITQKYHFVLDNWPLSKFIAPSNINSLTELQVLYNAWDSNASCFCKLSDEEYKAWEVKNFTDVLALASTLHDADKEDLIAEGENNAPGPQLLSNSVPKSPANPPLQPSDCDASIAAPEPTQTQKCKVPSETPAGSVVFTMDGAPMQVTKKSRREHTDKGIKHGPCKKKGDALAVVSSKGPSHSTDNTRDLLNAPPCGGMHITL</sequence>
<dbReference type="GeneID" id="64626711"/>
<dbReference type="EMBL" id="JABBWG010000010">
    <property type="protein sequence ID" value="KAG1819124.1"/>
    <property type="molecule type" value="Genomic_DNA"/>
</dbReference>
<proteinExistence type="predicted"/>
<feature type="region of interest" description="Disordered" evidence="1">
    <location>
        <begin position="157"/>
        <end position="205"/>
    </location>
</feature>
<evidence type="ECO:0000256" key="1">
    <source>
        <dbReference type="SAM" id="MobiDB-lite"/>
    </source>
</evidence>
<accession>A0A9P7JFE9</accession>
<reference evidence="2" key="1">
    <citation type="journal article" date="2020" name="New Phytol.">
        <title>Comparative genomics reveals dynamic genome evolution in host specialist ectomycorrhizal fungi.</title>
        <authorList>
            <person name="Lofgren L.A."/>
            <person name="Nguyen N.H."/>
            <person name="Vilgalys R."/>
            <person name="Ruytinx J."/>
            <person name="Liao H.L."/>
            <person name="Branco S."/>
            <person name="Kuo A."/>
            <person name="LaButti K."/>
            <person name="Lipzen A."/>
            <person name="Andreopoulos W."/>
            <person name="Pangilinan J."/>
            <person name="Riley R."/>
            <person name="Hundley H."/>
            <person name="Na H."/>
            <person name="Barry K."/>
            <person name="Grigoriev I.V."/>
            <person name="Stajich J.E."/>
            <person name="Kennedy P.G."/>
        </authorList>
    </citation>
    <scope>NUCLEOTIDE SEQUENCE</scope>
    <source>
        <strain evidence="2">MN1</strain>
    </source>
</reference>
<dbReference type="RefSeq" id="XP_041194801.1">
    <property type="nucleotide sequence ID" value="XM_041332694.1"/>
</dbReference>
<organism evidence="2 3">
    <name type="scientific">Suillus subaureus</name>
    <dbReference type="NCBI Taxonomy" id="48587"/>
    <lineage>
        <taxon>Eukaryota</taxon>
        <taxon>Fungi</taxon>
        <taxon>Dikarya</taxon>
        <taxon>Basidiomycota</taxon>
        <taxon>Agaricomycotina</taxon>
        <taxon>Agaricomycetes</taxon>
        <taxon>Agaricomycetidae</taxon>
        <taxon>Boletales</taxon>
        <taxon>Suillineae</taxon>
        <taxon>Suillaceae</taxon>
        <taxon>Suillus</taxon>
    </lineage>
</organism>
<evidence type="ECO:0000313" key="2">
    <source>
        <dbReference type="EMBL" id="KAG1819124.1"/>
    </source>
</evidence>
<dbReference type="OrthoDB" id="3033638at2759"/>
<comment type="caution">
    <text evidence="2">The sequence shown here is derived from an EMBL/GenBank/DDBJ whole genome shotgun (WGS) entry which is preliminary data.</text>
</comment>
<name>A0A9P7JFE9_9AGAM</name>
<feature type="region of interest" description="Disordered" evidence="1">
    <location>
        <begin position="253"/>
        <end position="279"/>
    </location>
</feature>
<dbReference type="AlphaFoldDB" id="A0A9P7JFE9"/>
<keyword evidence="3" id="KW-1185">Reference proteome</keyword>